<dbReference type="Gene3D" id="3.90.1640.10">
    <property type="entry name" value="inorganic pyrophosphatase (n-terminal core)"/>
    <property type="match status" value="1"/>
</dbReference>
<name>A0A2S5A9T1_9SPHI</name>
<reference evidence="3 4" key="1">
    <citation type="submission" date="2018-01" db="EMBL/GenBank/DDBJ databases">
        <authorList>
            <person name="Gaut B.S."/>
            <person name="Morton B.R."/>
            <person name="Clegg M.T."/>
            <person name="Duvall M.R."/>
        </authorList>
    </citation>
    <scope>NUCLEOTIDE SEQUENCE [LARGE SCALE GENOMIC DNA]</scope>
    <source>
        <strain evidence="3 4">HR-AV</strain>
    </source>
</reference>
<accession>A0A2S5A9T1</accession>
<feature type="domain" description="DDH" evidence="1">
    <location>
        <begin position="16"/>
        <end position="167"/>
    </location>
</feature>
<dbReference type="Pfam" id="PF01368">
    <property type="entry name" value="DHH"/>
    <property type="match status" value="1"/>
</dbReference>
<dbReference type="RefSeq" id="WP_103787453.1">
    <property type="nucleotide sequence ID" value="NZ_PQVF01000001.1"/>
</dbReference>
<dbReference type="Proteomes" id="UP000236893">
    <property type="component" value="Unassembled WGS sequence"/>
</dbReference>
<dbReference type="OrthoDB" id="9803668at2"/>
<evidence type="ECO:0000259" key="1">
    <source>
        <dbReference type="Pfam" id="PF01368"/>
    </source>
</evidence>
<organism evidence="3 4">
    <name type="scientific">Solitalea longa</name>
    <dbReference type="NCBI Taxonomy" id="2079460"/>
    <lineage>
        <taxon>Bacteria</taxon>
        <taxon>Pseudomonadati</taxon>
        <taxon>Bacteroidota</taxon>
        <taxon>Sphingobacteriia</taxon>
        <taxon>Sphingobacteriales</taxon>
        <taxon>Sphingobacteriaceae</taxon>
        <taxon>Solitalea</taxon>
    </lineage>
</organism>
<proteinExistence type="predicted"/>
<dbReference type="EMBL" id="PQVF01000001">
    <property type="protein sequence ID" value="POY39351.1"/>
    <property type="molecule type" value="Genomic_DNA"/>
</dbReference>
<sequence>MQAITAIKPHLQTPKNIVITTHPKPDGDAMGSSLGLYHYLLLKGHNVHVITPTDYPFFLHWLPGNGEVLVYTERKDESDHLIAAADFIFCLDFNGLRRINGMGEVVGASKAKKVMIDHHLEPENFDDYRLWNAGACATAELVYDFMVQMGDKELLNKQIASCLYCGIMTDSGSFRFSSVTAHLHRVVADLIEVGADNARIHELVYDTYSEKRTRFLGYCLKDKLQIFPEYRTALIALTKQDLQDYEVSSGDTEGIVNYALSINNIKFAAIIIDRNEIVKLSLRSKGEFPANEVAKKYFEGGGHHNAAGGQSSLSLEETVQKFISALPEYKELLNV</sequence>
<evidence type="ECO:0000259" key="2">
    <source>
        <dbReference type="Pfam" id="PF02272"/>
    </source>
</evidence>
<dbReference type="InterPro" id="IPR001667">
    <property type="entry name" value="DDH_dom"/>
</dbReference>
<protein>
    <submittedName>
        <fullName evidence="3">DHH family phosphoesterase</fullName>
    </submittedName>
</protein>
<dbReference type="InterPro" id="IPR003156">
    <property type="entry name" value="DHHA1_dom"/>
</dbReference>
<dbReference type="AlphaFoldDB" id="A0A2S5A9T1"/>
<dbReference type="PANTHER" id="PTHR47618">
    <property type="entry name" value="BIFUNCTIONAL OLIGORIBONUCLEASE AND PAP PHOSPHATASE NRNA"/>
    <property type="match status" value="1"/>
</dbReference>
<gene>
    <name evidence="3" type="ORF">C3K47_02305</name>
</gene>
<dbReference type="Pfam" id="PF02272">
    <property type="entry name" value="DHHA1"/>
    <property type="match status" value="1"/>
</dbReference>
<evidence type="ECO:0000313" key="3">
    <source>
        <dbReference type="EMBL" id="POY39351.1"/>
    </source>
</evidence>
<feature type="domain" description="DHHA1" evidence="2">
    <location>
        <begin position="244"/>
        <end position="326"/>
    </location>
</feature>
<evidence type="ECO:0000313" key="4">
    <source>
        <dbReference type="Proteomes" id="UP000236893"/>
    </source>
</evidence>
<dbReference type="GO" id="GO:0003676">
    <property type="term" value="F:nucleic acid binding"/>
    <property type="evidence" value="ECO:0007669"/>
    <property type="project" value="InterPro"/>
</dbReference>
<dbReference type="InterPro" id="IPR038763">
    <property type="entry name" value="DHH_sf"/>
</dbReference>
<comment type="caution">
    <text evidence="3">The sequence shown here is derived from an EMBL/GenBank/DDBJ whole genome shotgun (WGS) entry which is preliminary data.</text>
</comment>
<dbReference type="PANTHER" id="PTHR47618:SF1">
    <property type="entry name" value="BIFUNCTIONAL OLIGORIBONUCLEASE AND PAP PHOSPHATASE NRNA"/>
    <property type="match status" value="1"/>
</dbReference>
<dbReference type="Gene3D" id="3.10.310.30">
    <property type="match status" value="1"/>
</dbReference>
<dbReference type="InterPro" id="IPR051319">
    <property type="entry name" value="Oligoribo/pAp-PDE_c-di-AMP_PDE"/>
</dbReference>
<keyword evidence="4" id="KW-1185">Reference proteome</keyword>
<dbReference type="SUPFAM" id="SSF64182">
    <property type="entry name" value="DHH phosphoesterases"/>
    <property type="match status" value="1"/>
</dbReference>